<dbReference type="AlphaFoldDB" id="A0A922I458"/>
<sequence length="63" mass="7464">MVIKIENKTCHIINLVRFGDIRLSRKPSNDDVKDLIAIGNKRCEQFPKNMITKYDDQIPYWIN</sequence>
<evidence type="ECO:0000313" key="1">
    <source>
        <dbReference type="EMBL" id="KAH9518198.1"/>
    </source>
</evidence>
<comment type="caution">
    <text evidence="1">The sequence shown here is derived from an EMBL/GenBank/DDBJ whole genome shotgun (WGS) entry which is preliminary data.</text>
</comment>
<proteinExistence type="predicted"/>
<keyword evidence="2" id="KW-1185">Reference proteome</keyword>
<name>A0A922I458_DERFA</name>
<reference evidence="1" key="1">
    <citation type="submission" date="2013-05" db="EMBL/GenBank/DDBJ databases">
        <authorList>
            <person name="Yim A.K.Y."/>
            <person name="Chan T.F."/>
            <person name="Ji K.M."/>
            <person name="Liu X.Y."/>
            <person name="Zhou J.W."/>
            <person name="Li R.Q."/>
            <person name="Yang K.Y."/>
            <person name="Li J."/>
            <person name="Li M."/>
            <person name="Law P.T.W."/>
            <person name="Wu Y.L."/>
            <person name="Cai Z.L."/>
            <person name="Qin H."/>
            <person name="Bao Y."/>
            <person name="Leung R.K.K."/>
            <person name="Ng P.K.S."/>
            <person name="Zou J."/>
            <person name="Zhong X.J."/>
            <person name="Ran P.X."/>
            <person name="Zhong N.S."/>
            <person name="Liu Z.G."/>
            <person name="Tsui S.K.W."/>
        </authorList>
    </citation>
    <scope>NUCLEOTIDE SEQUENCE</scope>
    <source>
        <strain evidence="1">Derf</strain>
        <tissue evidence="1">Whole organism</tissue>
    </source>
</reference>
<protein>
    <submittedName>
        <fullName evidence="1">Uncharacterized protein</fullName>
    </submittedName>
</protein>
<accession>A0A922I458</accession>
<dbReference type="Proteomes" id="UP000790347">
    <property type="component" value="Unassembled WGS sequence"/>
</dbReference>
<evidence type="ECO:0000313" key="2">
    <source>
        <dbReference type="Proteomes" id="UP000790347"/>
    </source>
</evidence>
<organism evidence="1 2">
    <name type="scientific">Dermatophagoides farinae</name>
    <name type="common">American house dust mite</name>
    <dbReference type="NCBI Taxonomy" id="6954"/>
    <lineage>
        <taxon>Eukaryota</taxon>
        <taxon>Metazoa</taxon>
        <taxon>Ecdysozoa</taxon>
        <taxon>Arthropoda</taxon>
        <taxon>Chelicerata</taxon>
        <taxon>Arachnida</taxon>
        <taxon>Acari</taxon>
        <taxon>Acariformes</taxon>
        <taxon>Sarcoptiformes</taxon>
        <taxon>Astigmata</taxon>
        <taxon>Psoroptidia</taxon>
        <taxon>Analgoidea</taxon>
        <taxon>Pyroglyphidae</taxon>
        <taxon>Dermatophagoidinae</taxon>
        <taxon>Dermatophagoides</taxon>
    </lineage>
</organism>
<gene>
    <name evidence="1" type="ORF">DERF_008791</name>
</gene>
<reference evidence="1" key="2">
    <citation type="journal article" date="2022" name="Res Sq">
        <title>Comparative Genomics Reveals Insights into the Divergent Evolution of Astigmatic Mites and Household Pest Adaptations.</title>
        <authorList>
            <person name="Xiong Q."/>
            <person name="Wan A.T.-Y."/>
            <person name="Liu X.-Y."/>
            <person name="Fung C.S.-H."/>
            <person name="Xiao X."/>
            <person name="Malainual N."/>
            <person name="Hou J."/>
            <person name="Wang L."/>
            <person name="Wang M."/>
            <person name="Yang K."/>
            <person name="Cui Y."/>
            <person name="Leung E."/>
            <person name="Nong W."/>
            <person name="Shin S.-K."/>
            <person name="Au S."/>
            <person name="Jeong K.Y."/>
            <person name="Chew F.T."/>
            <person name="Hui J."/>
            <person name="Leung T.F."/>
            <person name="Tungtrongchitr A."/>
            <person name="Zhong N."/>
            <person name="Liu Z."/>
            <person name="Tsui S."/>
        </authorList>
    </citation>
    <scope>NUCLEOTIDE SEQUENCE</scope>
    <source>
        <strain evidence="1">Derf</strain>
        <tissue evidence="1">Whole organism</tissue>
    </source>
</reference>
<dbReference type="EMBL" id="ASGP02000003">
    <property type="protein sequence ID" value="KAH9518198.1"/>
    <property type="molecule type" value="Genomic_DNA"/>
</dbReference>